<feature type="domain" description="MKRN2 opposite strand protein-like N-terminal" evidence="2">
    <location>
        <begin position="4"/>
        <end position="31"/>
    </location>
</feature>
<dbReference type="InterPro" id="IPR053921">
    <property type="entry name" value="MKRN2OS-like_C"/>
</dbReference>
<evidence type="ECO:0008006" key="5">
    <source>
        <dbReference type="Google" id="ProtNLM"/>
    </source>
</evidence>
<dbReference type="AlphaFoldDB" id="A0A3B4BA09"/>
<protein>
    <recommendedName>
        <fullName evidence="5">MKRN2 opposite strand, tandem duplicate 2</fullName>
    </recommendedName>
</protein>
<proteinExistence type="predicted"/>
<feature type="domain" description="MKRN2 opposite strand protein-like C-terminal" evidence="1">
    <location>
        <begin position="40"/>
        <end position="186"/>
    </location>
</feature>
<keyword evidence="4" id="KW-1185">Reference proteome</keyword>
<evidence type="ECO:0000313" key="3">
    <source>
        <dbReference type="Ensembl" id="ENSPMGP00000026353.1"/>
    </source>
</evidence>
<dbReference type="Pfam" id="PF22795">
    <property type="entry name" value="DUF4796_N"/>
    <property type="match status" value="1"/>
</dbReference>
<dbReference type="InterPro" id="IPR032016">
    <property type="entry name" value="MKRN2OS-like"/>
</dbReference>
<name>A0A3B4BA09_9GOBI</name>
<reference evidence="3" key="1">
    <citation type="submission" date="2025-08" db="UniProtKB">
        <authorList>
            <consortium name="Ensembl"/>
        </authorList>
    </citation>
    <scope>IDENTIFICATION</scope>
</reference>
<dbReference type="Pfam" id="PF16044">
    <property type="entry name" value="DUF4796_C"/>
    <property type="match status" value="1"/>
</dbReference>
<accession>A0A3B4BA09</accession>
<dbReference type="Ensembl" id="ENSPMGT00000028065.1">
    <property type="protein sequence ID" value="ENSPMGP00000026353.1"/>
    <property type="gene ID" value="ENSPMGG00000021259.1"/>
</dbReference>
<dbReference type="InterPro" id="IPR053922">
    <property type="entry name" value="MKRN2OS-like_N"/>
</dbReference>
<evidence type="ECO:0000313" key="4">
    <source>
        <dbReference type="Proteomes" id="UP000261520"/>
    </source>
</evidence>
<evidence type="ECO:0000259" key="1">
    <source>
        <dbReference type="Pfam" id="PF16044"/>
    </source>
</evidence>
<dbReference type="Proteomes" id="UP000261520">
    <property type="component" value="Unplaced"/>
</dbReference>
<reference evidence="3" key="2">
    <citation type="submission" date="2025-09" db="UniProtKB">
        <authorList>
            <consortium name="Ensembl"/>
        </authorList>
    </citation>
    <scope>IDENTIFICATION</scope>
</reference>
<organism evidence="3 4">
    <name type="scientific">Periophthalmus magnuspinnatus</name>
    <dbReference type="NCBI Taxonomy" id="409849"/>
    <lineage>
        <taxon>Eukaryota</taxon>
        <taxon>Metazoa</taxon>
        <taxon>Chordata</taxon>
        <taxon>Craniata</taxon>
        <taxon>Vertebrata</taxon>
        <taxon>Euteleostomi</taxon>
        <taxon>Actinopterygii</taxon>
        <taxon>Neopterygii</taxon>
        <taxon>Teleostei</taxon>
        <taxon>Neoteleostei</taxon>
        <taxon>Acanthomorphata</taxon>
        <taxon>Gobiaria</taxon>
        <taxon>Gobiiformes</taxon>
        <taxon>Gobioidei</taxon>
        <taxon>Gobiidae</taxon>
        <taxon>Oxudercinae</taxon>
        <taxon>Periophthalmus</taxon>
    </lineage>
</organism>
<evidence type="ECO:0000259" key="2">
    <source>
        <dbReference type="Pfam" id="PF22795"/>
    </source>
</evidence>
<dbReference type="PANTHER" id="PTHR33963:SF2">
    <property type="entry name" value="MKRN2 OPPOSITE STRAND PROTEIN"/>
    <property type="match status" value="1"/>
</dbReference>
<sequence length="203" mass="23555">MERSIIRLVHYRRQIFCFSVPDICPCCGEELKGARLTDAPITLPHPLSHAHKSRCSLVIFDGTADLHTGISNTQGVVYNYTAGGVRRDSGGWEEVVVVPLVRPDMFHLLDRWDLYLERFSQGSAWDPVWTRFDEQTHNCFSFCLDFVNVVLEVMGQSPLTRDTFTQNYILPRMKRLWKYNAIYRRVEREGCYAVDPPEDQDHN</sequence>
<dbReference type="PANTHER" id="PTHR33963">
    <property type="entry name" value="MKRN2 OPPOSITE STRAND PROTEIN"/>
    <property type="match status" value="1"/>
</dbReference>